<evidence type="ECO:0000256" key="9">
    <source>
        <dbReference type="ARBA" id="ARBA00022691"/>
    </source>
</evidence>
<evidence type="ECO:0000256" key="7">
    <source>
        <dbReference type="ARBA" id="ARBA00022603"/>
    </source>
</evidence>
<keyword evidence="7 12" id="KW-0489">Methyltransferase</keyword>
<dbReference type="NCBIfam" id="TIGR00046">
    <property type="entry name" value="RsmE family RNA methyltransferase"/>
    <property type="match status" value="1"/>
</dbReference>
<evidence type="ECO:0000256" key="10">
    <source>
        <dbReference type="ARBA" id="ARBA00025699"/>
    </source>
</evidence>
<keyword evidence="5 12" id="KW-0963">Cytoplasm</keyword>
<evidence type="ECO:0000256" key="1">
    <source>
        <dbReference type="ARBA" id="ARBA00004496"/>
    </source>
</evidence>
<evidence type="ECO:0000256" key="5">
    <source>
        <dbReference type="ARBA" id="ARBA00022490"/>
    </source>
</evidence>
<evidence type="ECO:0000259" key="13">
    <source>
        <dbReference type="Pfam" id="PF04452"/>
    </source>
</evidence>
<dbReference type="PIRSF" id="PIRSF015601">
    <property type="entry name" value="MTase_slr0722"/>
    <property type="match status" value="1"/>
</dbReference>
<evidence type="ECO:0000256" key="11">
    <source>
        <dbReference type="ARBA" id="ARBA00047944"/>
    </source>
</evidence>
<dbReference type="SUPFAM" id="SSF88697">
    <property type="entry name" value="PUA domain-like"/>
    <property type="match status" value="1"/>
</dbReference>
<dbReference type="PANTHER" id="PTHR30027:SF3">
    <property type="entry name" value="16S RRNA (URACIL(1498)-N(3))-METHYLTRANSFERASE"/>
    <property type="match status" value="1"/>
</dbReference>
<organism evidence="15 16">
    <name type="scientific">Hydrogenovibrio marinus</name>
    <dbReference type="NCBI Taxonomy" id="28885"/>
    <lineage>
        <taxon>Bacteria</taxon>
        <taxon>Pseudomonadati</taxon>
        <taxon>Pseudomonadota</taxon>
        <taxon>Gammaproteobacteria</taxon>
        <taxon>Thiotrichales</taxon>
        <taxon>Piscirickettsiaceae</taxon>
        <taxon>Hydrogenovibrio</taxon>
    </lineage>
</organism>
<evidence type="ECO:0000256" key="3">
    <source>
        <dbReference type="ARBA" id="ARBA00012328"/>
    </source>
</evidence>
<comment type="subcellular location">
    <subcellularLocation>
        <location evidence="1 12">Cytoplasm</location>
    </subcellularLocation>
</comment>
<proteinExistence type="inferred from homology"/>
<dbReference type="Pfam" id="PF04452">
    <property type="entry name" value="Methyltrans_RNA"/>
    <property type="match status" value="1"/>
</dbReference>
<sequence>MRISRFYFPTEFQTGDTLTLTKEQAHYALTVLRLKHERPVELFDGKGKQALATLIHTSRRTADVVIDRVSIPENESPIQTILLQGISKGDRMDFTVQKCVELGITAIQPLWTEHCDVKNDKIDKKLQHWQEITINACEQSNRNVVPDILPPLEIGEWFALQTSVKGLVLHPYASQSMKSIEEFGENTIHLLVGPEGGLTEAEVSLAQTKGMTPVTLGPRILRTETAGMAVLAILQAKFGDF</sequence>
<dbReference type="InterPro" id="IPR029026">
    <property type="entry name" value="tRNA_m1G_MTases_N"/>
</dbReference>
<gene>
    <name evidence="15" type="ORF">EI16_05100</name>
</gene>
<dbReference type="AlphaFoldDB" id="A0A066ZQD9"/>
<dbReference type="EC" id="2.1.1.193" evidence="3 12"/>
<evidence type="ECO:0000256" key="2">
    <source>
        <dbReference type="ARBA" id="ARBA00005528"/>
    </source>
</evidence>
<comment type="caution">
    <text evidence="15">The sequence shown here is derived from an EMBL/GenBank/DDBJ whole genome shotgun (WGS) entry which is preliminary data.</text>
</comment>
<dbReference type="GO" id="GO:0005737">
    <property type="term" value="C:cytoplasm"/>
    <property type="evidence" value="ECO:0007669"/>
    <property type="project" value="UniProtKB-SubCell"/>
</dbReference>
<dbReference type="InterPro" id="IPR006700">
    <property type="entry name" value="RsmE"/>
</dbReference>
<dbReference type="Proteomes" id="UP000027341">
    <property type="component" value="Unassembled WGS sequence"/>
</dbReference>
<dbReference type="InterPro" id="IPR046886">
    <property type="entry name" value="RsmE_MTase_dom"/>
</dbReference>
<dbReference type="STRING" id="28885.EI16_05100"/>
<dbReference type="CDD" id="cd18084">
    <property type="entry name" value="RsmE-like"/>
    <property type="match status" value="1"/>
</dbReference>
<dbReference type="EMBL" id="JMIU01000001">
    <property type="protein sequence ID" value="KDN95677.1"/>
    <property type="molecule type" value="Genomic_DNA"/>
</dbReference>
<evidence type="ECO:0000313" key="15">
    <source>
        <dbReference type="EMBL" id="KDN95677.1"/>
    </source>
</evidence>
<dbReference type="PANTHER" id="PTHR30027">
    <property type="entry name" value="RIBOSOMAL RNA SMALL SUBUNIT METHYLTRANSFERASE E"/>
    <property type="match status" value="1"/>
</dbReference>
<dbReference type="GO" id="GO:0070475">
    <property type="term" value="P:rRNA base methylation"/>
    <property type="evidence" value="ECO:0007669"/>
    <property type="project" value="TreeGrafter"/>
</dbReference>
<name>A0A066ZQD9_HYDMR</name>
<feature type="domain" description="Ribosomal RNA small subunit methyltransferase E PUA-like" evidence="14">
    <location>
        <begin position="20"/>
        <end position="66"/>
    </location>
</feature>
<comment type="similarity">
    <text evidence="2 12">Belongs to the RNA methyltransferase RsmE family.</text>
</comment>
<evidence type="ECO:0000313" key="16">
    <source>
        <dbReference type="Proteomes" id="UP000027341"/>
    </source>
</evidence>
<evidence type="ECO:0000256" key="4">
    <source>
        <dbReference type="ARBA" id="ARBA00013673"/>
    </source>
</evidence>
<evidence type="ECO:0000256" key="12">
    <source>
        <dbReference type="PIRNR" id="PIRNR015601"/>
    </source>
</evidence>
<reference evidence="15 16" key="1">
    <citation type="submission" date="2014-04" db="EMBL/GenBank/DDBJ databases">
        <title>Draft genome sequence of Hydrogenovibrio marinus MH-110, a model organism for aerobic H2 metabolism.</title>
        <authorList>
            <person name="Cha H.J."/>
            <person name="Jo B.H."/>
            <person name="Hwang B.H."/>
        </authorList>
    </citation>
    <scope>NUCLEOTIDE SEQUENCE [LARGE SCALE GENOMIC DNA]</scope>
    <source>
        <strain evidence="15 16">MH-110</strain>
    </source>
</reference>
<accession>A0A066ZQD9</accession>
<dbReference type="InterPro" id="IPR015947">
    <property type="entry name" value="PUA-like_sf"/>
</dbReference>
<dbReference type="NCBIfam" id="NF008692">
    <property type="entry name" value="PRK11713.1-5"/>
    <property type="match status" value="1"/>
</dbReference>
<feature type="domain" description="Ribosomal RNA small subunit methyltransferase E methyltransferase" evidence="13">
    <location>
        <begin position="75"/>
        <end position="235"/>
    </location>
</feature>
<dbReference type="InterPro" id="IPR029028">
    <property type="entry name" value="Alpha/beta_knot_MTases"/>
</dbReference>
<evidence type="ECO:0000256" key="8">
    <source>
        <dbReference type="ARBA" id="ARBA00022679"/>
    </source>
</evidence>
<keyword evidence="9 12" id="KW-0949">S-adenosyl-L-methionine</keyword>
<dbReference type="Gene3D" id="3.40.1280.10">
    <property type="match status" value="1"/>
</dbReference>
<comment type="catalytic activity">
    <reaction evidence="11 12">
        <text>uridine(1498) in 16S rRNA + S-adenosyl-L-methionine = N(3)-methyluridine(1498) in 16S rRNA + S-adenosyl-L-homocysteine + H(+)</text>
        <dbReference type="Rhea" id="RHEA:42920"/>
        <dbReference type="Rhea" id="RHEA-COMP:10283"/>
        <dbReference type="Rhea" id="RHEA-COMP:10284"/>
        <dbReference type="ChEBI" id="CHEBI:15378"/>
        <dbReference type="ChEBI" id="CHEBI:57856"/>
        <dbReference type="ChEBI" id="CHEBI:59789"/>
        <dbReference type="ChEBI" id="CHEBI:65315"/>
        <dbReference type="ChEBI" id="CHEBI:74502"/>
        <dbReference type="EC" id="2.1.1.193"/>
    </reaction>
</comment>
<dbReference type="Pfam" id="PF20260">
    <property type="entry name" value="PUA_4"/>
    <property type="match status" value="1"/>
</dbReference>
<dbReference type="GO" id="GO:0070042">
    <property type="term" value="F:rRNA (uridine-N3-)-methyltransferase activity"/>
    <property type="evidence" value="ECO:0007669"/>
    <property type="project" value="TreeGrafter"/>
</dbReference>
<dbReference type="RefSeq" id="WP_029910238.1">
    <property type="nucleotide sequence ID" value="NZ_AP020335.1"/>
</dbReference>
<keyword evidence="8 12" id="KW-0808">Transferase</keyword>
<dbReference type="SUPFAM" id="SSF75217">
    <property type="entry name" value="alpha/beta knot"/>
    <property type="match status" value="1"/>
</dbReference>
<protein>
    <recommendedName>
        <fullName evidence="4 12">Ribosomal RNA small subunit methyltransferase E</fullName>
        <ecNumber evidence="3 12">2.1.1.193</ecNumber>
    </recommendedName>
</protein>
<dbReference type="Gene3D" id="2.40.240.20">
    <property type="entry name" value="Hypothetical PUA domain-like, domain 1"/>
    <property type="match status" value="1"/>
</dbReference>
<keyword evidence="6 12" id="KW-0698">rRNA processing</keyword>
<keyword evidence="16" id="KW-1185">Reference proteome</keyword>
<evidence type="ECO:0000256" key="6">
    <source>
        <dbReference type="ARBA" id="ARBA00022552"/>
    </source>
</evidence>
<dbReference type="InterPro" id="IPR046887">
    <property type="entry name" value="RsmE_PUA-like"/>
</dbReference>
<comment type="function">
    <text evidence="10 12">Specifically methylates the N3 position of the uracil ring of uridine 1498 (m3U1498) in 16S rRNA. Acts on the fully assembled 30S ribosomal subunit.</text>
</comment>
<evidence type="ECO:0000259" key="14">
    <source>
        <dbReference type="Pfam" id="PF20260"/>
    </source>
</evidence>